<feature type="domain" description="LIM zinc-binding" evidence="9">
    <location>
        <begin position="9"/>
        <end position="69"/>
    </location>
</feature>
<dbReference type="Gene3D" id="2.10.110.10">
    <property type="entry name" value="Cysteine Rich Protein"/>
    <property type="match status" value="5"/>
</dbReference>
<evidence type="ECO:0000256" key="2">
    <source>
        <dbReference type="ARBA" id="ARBA00022541"/>
    </source>
</evidence>
<dbReference type="Pfam" id="PF00412">
    <property type="entry name" value="LIM"/>
    <property type="match status" value="5"/>
</dbReference>
<dbReference type="PANTHER" id="PTHR24215">
    <property type="entry name" value="RHO-GTPASE-ACTIVATING PROTEIN LRG1"/>
    <property type="match status" value="1"/>
</dbReference>
<sequence length="496" mass="54626">MRFTTEDDPKCPKCQKSVFMAESRGAGKYKWHINCFFCQVCRKTLDSLNCCEHGTELYCRVCHARRYGMKGYGFAGLAAETLDSIYLDALLDEAPAPKPTTPRVLRKAREGEGCPRCGIHVYAAEQMLARGKGYHRRCFKCLNCNKTLDSTTHCDGPDKEIYCRGCYAQKFGARGYGHIGVSSLGLMSDIKDKDWQSDLAPKTAEVDPSKIQAKDGSGCPRCGGVVFAAELVISKGRGWHRKCYKCNDCTKTLDSIIACDGPDSDVYCKTCYGKRWGPHGYGFANGYGFLQTDVSEEDLSSGRPSVNIDTTKIKAPQGEGCPRCGGMVFAAEQQLARGTMWHKQCYNCFECHRPLDSMLSCDGPDREIHCRACYGKLFGPKGFGYGHTPTLVSTGQGETPAIVPDAVPKSGPKKVENGNGCPRCGYPVYAAELMISKNRVWHKRCFSCVECNKHLDSMNLNDGPNLEIYCRGCYNRNYGIKGFGFGMGAGTLTAMV</sequence>
<protein>
    <submittedName>
        <fullName evidence="10">Putative muscle lim protein mlp84b isoform x1</fullName>
    </submittedName>
</protein>
<dbReference type="SMART" id="SM00132">
    <property type="entry name" value="LIM"/>
    <property type="match status" value="5"/>
</dbReference>
<keyword evidence="5 8" id="KW-0862">Zinc</keyword>
<organism evidence="10">
    <name type="scientific">Nyssomyia neivai</name>
    <dbReference type="NCBI Taxonomy" id="330878"/>
    <lineage>
        <taxon>Eukaryota</taxon>
        <taxon>Metazoa</taxon>
        <taxon>Ecdysozoa</taxon>
        <taxon>Arthropoda</taxon>
        <taxon>Hexapoda</taxon>
        <taxon>Insecta</taxon>
        <taxon>Pterygota</taxon>
        <taxon>Neoptera</taxon>
        <taxon>Endopterygota</taxon>
        <taxon>Diptera</taxon>
        <taxon>Nematocera</taxon>
        <taxon>Psychodoidea</taxon>
        <taxon>Psychodidae</taxon>
        <taxon>Nyssomyia</taxon>
    </lineage>
</organism>
<keyword evidence="4" id="KW-0677">Repeat</keyword>
<name>A0A1L8E5Y8_9DIPT</name>
<evidence type="ECO:0000313" key="10">
    <source>
        <dbReference type="EMBL" id="JAV14064.1"/>
    </source>
</evidence>
<dbReference type="PROSITE" id="PS50023">
    <property type="entry name" value="LIM_DOMAIN_2"/>
    <property type="match status" value="5"/>
</dbReference>
<dbReference type="GO" id="GO:0046872">
    <property type="term" value="F:metal ion binding"/>
    <property type="evidence" value="ECO:0007669"/>
    <property type="project" value="UniProtKB-KW"/>
</dbReference>
<evidence type="ECO:0000256" key="5">
    <source>
        <dbReference type="ARBA" id="ARBA00022833"/>
    </source>
</evidence>
<dbReference type="GO" id="GO:0030018">
    <property type="term" value="C:Z disc"/>
    <property type="evidence" value="ECO:0007669"/>
    <property type="project" value="TreeGrafter"/>
</dbReference>
<comment type="subcellular location">
    <subcellularLocation>
        <location evidence="1">Nucleus</location>
    </subcellularLocation>
</comment>
<keyword evidence="2" id="KW-0517">Myogenesis</keyword>
<keyword evidence="6 8" id="KW-0440">LIM domain</keyword>
<dbReference type="CDD" id="cd09326">
    <property type="entry name" value="LIM_CRP_like"/>
    <property type="match status" value="4"/>
</dbReference>
<proteinExistence type="predicted"/>
<feature type="domain" description="LIM zinc-binding" evidence="9">
    <location>
        <begin position="419"/>
        <end position="480"/>
    </location>
</feature>
<evidence type="ECO:0000256" key="3">
    <source>
        <dbReference type="ARBA" id="ARBA00022723"/>
    </source>
</evidence>
<evidence type="ECO:0000256" key="6">
    <source>
        <dbReference type="ARBA" id="ARBA00023038"/>
    </source>
</evidence>
<dbReference type="GO" id="GO:0042805">
    <property type="term" value="F:actinin binding"/>
    <property type="evidence" value="ECO:0007669"/>
    <property type="project" value="TreeGrafter"/>
</dbReference>
<dbReference type="GO" id="GO:0045214">
    <property type="term" value="P:sarcomere organization"/>
    <property type="evidence" value="ECO:0007669"/>
    <property type="project" value="TreeGrafter"/>
</dbReference>
<evidence type="ECO:0000256" key="7">
    <source>
        <dbReference type="ARBA" id="ARBA00023242"/>
    </source>
</evidence>
<dbReference type="AlphaFoldDB" id="A0A1L8E5Y8"/>
<evidence type="ECO:0000256" key="8">
    <source>
        <dbReference type="PROSITE-ProRule" id="PRU00125"/>
    </source>
</evidence>
<feature type="domain" description="LIM zinc-binding" evidence="9">
    <location>
        <begin position="319"/>
        <end position="380"/>
    </location>
</feature>
<dbReference type="EMBL" id="GFDF01000020">
    <property type="protein sequence ID" value="JAV14064.1"/>
    <property type="molecule type" value="Transcribed_RNA"/>
</dbReference>
<reference evidence="10" key="1">
    <citation type="submission" date="2016-12" db="EMBL/GenBank/DDBJ databases">
        <title>An insight into the sialome and mialome of the sand fly, Nyssomyia neivai.</title>
        <authorList>
            <person name="Sebastian V."/>
            <person name="Goulart T.M."/>
            <person name="Oliveira W."/>
            <person name="Calvo E."/>
            <person name="Oliveira L.F."/>
            <person name="Pinto M.C."/>
            <person name="Rosselino A.M."/>
            <person name="Ribeiro J.M."/>
        </authorList>
    </citation>
    <scope>NUCLEOTIDE SEQUENCE</scope>
</reference>
<evidence type="ECO:0000256" key="1">
    <source>
        <dbReference type="ARBA" id="ARBA00004123"/>
    </source>
</evidence>
<feature type="domain" description="LIM zinc-binding" evidence="9">
    <location>
        <begin position="112"/>
        <end position="173"/>
    </location>
</feature>
<dbReference type="GO" id="GO:0005634">
    <property type="term" value="C:nucleus"/>
    <property type="evidence" value="ECO:0007669"/>
    <property type="project" value="UniProtKB-SubCell"/>
</dbReference>
<keyword evidence="7" id="KW-0539">Nucleus</keyword>
<keyword evidence="3 8" id="KW-0479">Metal-binding</keyword>
<dbReference type="InterPro" id="IPR001781">
    <property type="entry name" value="Znf_LIM"/>
</dbReference>
<dbReference type="PROSITE" id="PS00478">
    <property type="entry name" value="LIM_DOMAIN_1"/>
    <property type="match status" value="4"/>
</dbReference>
<dbReference type="FunFam" id="2.10.110.10:FF:000001">
    <property type="entry name" value="Cysteine and glycine-rich protein 1"/>
    <property type="match status" value="5"/>
</dbReference>
<evidence type="ECO:0000256" key="4">
    <source>
        <dbReference type="ARBA" id="ARBA00022737"/>
    </source>
</evidence>
<evidence type="ECO:0000259" key="9">
    <source>
        <dbReference type="PROSITE" id="PS50023"/>
    </source>
</evidence>
<dbReference type="PANTHER" id="PTHR24215:SF35">
    <property type="entry name" value="MUSCLE LIM PROTEIN MLP84B"/>
    <property type="match status" value="1"/>
</dbReference>
<accession>A0A1L8E5Y8</accession>
<feature type="domain" description="LIM zinc-binding" evidence="9">
    <location>
        <begin position="217"/>
        <end position="278"/>
    </location>
</feature>
<dbReference type="SUPFAM" id="SSF57716">
    <property type="entry name" value="Glucocorticoid receptor-like (DNA-binding domain)"/>
    <property type="match status" value="10"/>
</dbReference>
<dbReference type="GO" id="GO:0060537">
    <property type="term" value="P:muscle tissue development"/>
    <property type="evidence" value="ECO:0007669"/>
    <property type="project" value="UniProtKB-ARBA"/>
</dbReference>
<dbReference type="GO" id="GO:0008307">
    <property type="term" value="F:structural constituent of muscle"/>
    <property type="evidence" value="ECO:0007669"/>
    <property type="project" value="TreeGrafter"/>
</dbReference>
<dbReference type="GO" id="GO:0007517">
    <property type="term" value="P:muscle organ development"/>
    <property type="evidence" value="ECO:0007669"/>
    <property type="project" value="UniProtKB-KW"/>
</dbReference>